<organism evidence="2 3">
    <name type="scientific">Chaetoceros tenuissimus</name>
    <dbReference type="NCBI Taxonomy" id="426638"/>
    <lineage>
        <taxon>Eukaryota</taxon>
        <taxon>Sar</taxon>
        <taxon>Stramenopiles</taxon>
        <taxon>Ochrophyta</taxon>
        <taxon>Bacillariophyta</taxon>
        <taxon>Coscinodiscophyceae</taxon>
        <taxon>Chaetocerotophycidae</taxon>
        <taxon>Chaetocerotales</taxon>
        <taxon>Chaetocerotaceae</taxon>
        <taxon>Chaetoceros</taxon>
    </lineage>
</organism>
<evidence type="ECO:0000313" key="3">
    <source>
        <dbReference type="Proteomes" id="UP001054902"/>
    </source>
</evidence>
<dbReference type="Proteomes" id="UP001054902">
    <property type="component" value="Unassembled WGS sequence"/>
</dbReference>
<evidence type="ECO:0000256" key="1">
    <source>
        <dbReference type="SAM" id="SignalP"/>
    </source>
</evidence>
<dbReference type="InterPro" id="IPR029063">
    <property type="entry name" value="SAM-dependent_MTases_sf"/>
</dbReference>
<name>A0AAD3H600_9STRA</name>
<protein>
    <recommendedName>
        <fullName evidence="4">Methyltransferase domain-containing protein</fullName>
    </recommendedName>
</protein>
<evidence type="ECO:0000313" key="2">
    <source>
        <dbReference type="EMBL" id="GFH51199.1"/>
    </source>
</evidence>
<keyword evidence="1" id="KW-0732">Signal</keyword>
<keyword evidence="3" id="KW-1185">Reference proteome</keyword>
<dbReference type="AlphaFoldDB" id="A0AAD3H600"/>
<dbReference type="CDD" id="cd02440">
    <property type="entry name" value="AdoMet_MTases"/>
    <property type="match status" value="1"/>
</dbReference>
<feature type="chain" id="PRO_5042067667" description="Methyltransferase domain-containing protein" evidence="1">
    <location>
        <begin position="18"/>
        <end position="286"/>
    </location>
</feature>
<reference evidence="2 3" key="1">
    <citation type="journal article" date="2021" name="Sci. Rep.">
        <title>The genome of the diatom Chaetoceros tenuissimus carries an ancient integrated fragment of an extant virus.</title>
        <authorList>
            <person name="Hongo Y."/>
            <person name="Kimura K."/>
            <person name="Takaki Y."/>
            <person name="Yoshida Y."/>
            <person name="Baba S."/>
            <person name="Kobayashi G."/>
            <person name="Nagasaki K."/>
            <person name="Hano T."/>
            <person name="Tomaru Y."/>
        </authorList>
    </citation>
    <scope>NUCLEOTIDE SEQUENCE [LARGE SCALE GENOMIC DNA]</scope>
    <source>
        <strain evidence="2 3">NIES-3715</strain>
    </source>
</reference>
<sequence length="286" mass="32889">MKKICLLLLFLSPRAESWNLNQPQQRRNFISNLLFNEKHASATVASILLLPTVVEGIESDNSQTQLPKIFTDGYGKEEYTNSITASRDTNISPKEVYDSIQSSYISESLEKAKKDGRTARILDAGAGAGVSTQTLYNMGFKNQQPFQIEAIDWSSKAWDENVNEKDLPSNIKFYELDDERYVQDVWRANKMEKFDVIVFNFGINDRKARYYAKYMLTPETGRLFAPVNIQNDYWLKQAFKVYDDKGDILWSVNDVGAWSVQFQPDVTADTCQGIWCAQYNGFKKRR</sequence>
<proteinExistence type="predicted"/>
<accession>A0AAD3H600</accession>
<dbReference type="SUPFAM" id="SSF53335">
    <property type="entry name" value="S-adenosyl-L-methionine-dependent methyltransferases"/>
    <property type="match status" value="1"/>
</dbReference>
<dbReference type="EMBL" id="BLLK01000045">
    <property type="protein sequence ID" value="GFH51199.1"/>
    <property type="molecule type" value="Genomic_DNA"/>
</dbReference>
<comment type="caution">
    <text evidence="2">The sequence shown here is derived from an EMBL/GenBank/DDBJ whole genome shotgun (WGS) entry which is preliminary data.</text>
</comment>
<feature type="signal peptide" evidence="1">
    <location>
        <begin position="1"/>
        <end position="17"/>
    </location>
</feature>
<evidence type="ECO:0008006" key="4">
    <source>
        <dbReference type="Google" id="ProtNLM"/>
    </source>
</evidence>
<dbReference type="Gene3D" id="3.40.50.150">
    <property type="entry name" value="Vaccinia Virus protein VP39"/>
    <property type="match status" value="1"/>
</dbReference>
<gene>
    <name evidence="2" type="ORF">CTEN210_07675</name>
</gene>